<evidence type="ECO:0000313" key="2">
    <source>
        <dbReference type="Proteomes" id="UP000199073"/>
    </source>
</evidence>
<evidence type="ECO:0000313" key="1">
    <source>
        <dbReference type="EMBL" id="SDO34353.1"/>
    </source>
</evidence>
<organism evidence="1 2">
    <name type="scientific">Desulforhopalus singaporensis</name>
    <dbReference type="NCBI Taxonomy" id="91360"/>
    <lineage>
        <taxon>Bacteria</taxon>
        <taxon>Pseudomonadati</taxon>
        <taxon>Thermodesulfobacteriota</taxon>
        <taxon>Desulfobulbia</taxon>
        <taxon>Desulfobulbales</taxon>
        <taxon>Desulfocapsaceae</taxon>
        <taxon>Desulforhopalus</taxon>
    </lineage>
</organism>
<gene>
    <name evidence="1" type="ORF">SAMN05660330_00005</name>
</gene>
<accession>A0A1H0ISP7</accession>
<dbReference type="Proteomes" id="UP000199073">
    <property type="component" value="Unassembled WGS sequence"/>
</dbReference>
<reference evidence="1 2" key="1">
    <citation type="submission" date="2016-10" db="EMBL/GenBank/DDBJ databases">
        <authorList>
            <person name="de Groot N.N."/>
        </authorList>
    </citation>
    <scope>NUCLEOTIDE SEQUENCE [LARGE SCALE GENOMIC DNA]</scope>
    <source>
        <strain evidence="1 2">DSM 12130</strain>
    </source>
</reference>
<name>A0A1H0ISP7_9BACT</name>
<dbReference type="AlphaFoldDB" id="A0A1H0ISP7"/>
<proteinExistence type="predicted"/>
<dbReference type="EMBL" id="FNJI01000001">
    <property type="protein sequence ID" value="SDO34353.1"/>
    <property type="molecule type" value="Genomic_DNA"/>
</dbReference>
<protein>
    <submittedName>
        <fullName evidence="1">Uncharacterized protein</fullName>
    </submittedName>
</protein>
<sequence length="40" mass="4778">MVMMSSFVRKMRKVWLIWLAEVAAEKPDDKEAGYELLEYL</sequence>
<keyword evidence="2" id="KW-1185">Reference proteome</keyword>